<dbReference type="RefSeq" id="WP_092780383.1">
    <property type="nucleotide sequence ID" value="NZ_FORA01000002.1"/>
</dbReference>
<dbReference type="OrthoDB" id="7847384at2"/>
<accession>A0A1I3P342</accession>
<protein>
    <submittedName>
        <fullName evidence="1">Uncharacterized protein</fullName>
    </submittedName>
</protein>
<dbReference type="STRING" id="390807.SAMN04488095_2332"/>
<name>A0A1I3P342_9RHOB</name>
<gene>
    <name evidence="1" type="ORF">SAMN04488095_2332</name>
</gene>
<proteinExistence type="predicted"/>
<sequence length="239" mass="26960">MRLTAETLDQLKAGRFEDFLDDGAAQLRQRFPTRFYGFEDDAALDAGRNVVGFSFETVCALGRRSGLLAMRIAFLRTAFGFGVLDDVRWSRARQLVDAQVTAATIKPNTSIGTYLTETRRVWDRPAFARGAQARRLLLDMDRGPTWDAVLLHLERSHEEVGSYVSEPTLREFINQSYVDATMLGLKDEMALYLHVLAADALGRHFFDDPLLPDWGTLYRTGNERQIVTALQDALSPKEP</sequence>
<reference evidence="1 2" key="1">
    <citation type="submission" date="2016-10" db="EMBL/GenBank/DDBJ databases">
        <authorList>
            <person name="de Groot N.N."/>
        </authorList>
    </citation>
    <scope>NUCLEOTIDE SEQUENCE [LARGE SCALE GENOMIC DNA]</scope>
    <source>
        <strain evidence="1 2">DSM 19073</strain>
    </source>
</reference>
<evidence type="ECO:0000313" key="2">
    <source>
        <dbReference type="Proteomes" id="UP000199110"/>
    </source>
</evidence>
<dbReference type="EMBL" id="FORA01000002">
    <property type="protein sequence ID" value="SFJ15975.1"/>
    <property type="molecule type" value="Genomic_DNA"/>
</dbReference>
<keyword evidence="2" id="KW-1185">Reference proteome</keyword>
<dbReference type="Proteomes" id="UP000199110">
    <property type="component" value="Unassembled WGS sequence"/>
</dbReference>
<organism evidence="1 2">
    <name type="scientific">Jannaschia pohangensis</name>
    <dbReference type="NCBI Taxonomy" id="390807"/>
    <lineage>
        <taxon>Bacteria</taxon>
        <taxon>Pseudomonadati</taxon>
        <taxon>Pseudomonadota</taxon>
        <taxon>Alphaproteobacteria</taxon>
        <taxon>Rhodobacterales</taxon>
        <taxon>Roseobacteraceae</taxon>
        <taxon>Jannaschia</taxon>
    </lineage>
</organism>
<evidence type="ECO:0000313" key="1">
    <source>
        <dbReference type="EMBL" id="SFJ15975.1"/>
    </source>
</evidence>
<dbReference type="AlphaFoldDB" id="A0A1I3P342"/>